<keyword evidence="2" id="KW-0539">Nucleus</keyword>
<evidence type="ECO:0000256" key="1">
    <source>
        <dbReference type="ARBA" id="ARBA00004123"/>
    </source>
</evidence>
<dbReference type="SUPFAM" id="SSF46689">
    <property type="entry name" value="Homeodomain-like"/>
    <property type="match status" value="1"/>
</dbReference>
<proteinExistence type="predicted"/>
<dbReference type="EMBL" id="MCFH01000034">
    <property type="protein sequence ID" value="ORX46705.1"/>
    <property type="molecule type" value="Genomic_DNA"/>
</dbReference>
<name>A0A1Y1V491_9FUNG</name>
<dbReference type="GO" id="GO:0003682">
    <property type="term" value="F:chromatin binding"/>
    <property type="evidence" value="ECO:0007669"/>
    <property type="project" value="TreeGrafter"/>
</dbReference>
<sequence>MTDVKKGMIEINTSFNTDSTLIDDSVGSDIETLRKKLELIKEKETEKILLKRKELLKEKFITEVLKKPELLLEIKSIELSDEYEKQFQDFLSINNKTSLTNDNNLNSKESTIENKEDTDSEIDKNNKSIVLNLNKFTKISESDLHDKDSSIEQNSQQIDIISSGSLLDIKNEISNTENNIENENVNNENVPALNQPTTIRIRPIKIVKKLPPQKTKIPTGRTKNRPVNIPFNVPIKKSDRVEDWVLWKNKVKQQPLARAIQGSHKILTTNDWDIVYEELKQYKKIERYEALKAAKQLSFRQIKKFKAPPRTKTHWDHLLEEMRWLYEDFKEEKKWKKALAYKLAHWVCEWHQSNDKQSLCIKVKRDKNNRVIVKEHLLERYYINSIEIEEQSKDNDKNQILDNQNINEKDKDESSSNNKITDNKVVNNTTPSIELDSSNLFYCINGVLPNNSVNTDFIYGPPKVIDENAYIDVTESDRIIPINKIISKKRKFVDDAGWNKYGYELFDEADYEQAKTLPHNQRYDSTSLISSLFYISNAKRQKEKKEKREKAVFDPTLNKPSQEVLNEVSSWAADEKEILNEAIQMFGHNWRLVNEYMKSKNFGNRYMYECFDKGHLIDENEINNLNAAEQRKNMKELKKLLKISEKKRQAKHFDMFDRMKEFSKKREEMKPIRKSAKKPSLQAHETHLQSQTKAGVDTKQLLNPLQLSTLKYRIDTEAKNQIEFQRQQLAFNQRLPLMRSMQQQHPFPASMHFPPSVRPRPSLNSAQAISLQQQTAIVQQQQAAAAAAAMHKAQQTQPQGLPLQQHRIRPPQVGAAGNIASMRMPMNSNGMFNPEIKNLLQANQAAVAANGSIGINMNNVKNQLGLNIMQAQRLSMNGVNGQIPYSNLPVAQLQALNGKGLNSTQLQAQLAHQPQLNNSNIQRQVQYQMLQNQRKLQAQGGNSTPLHSGQSAAALHAINNVHNAKFQTDQVRNRNQMLALIERQNQMRQQILQAQMNSNSASLQHNIVANQQSQQAIHHGSPQLSQGSPGITSPIQQTSNLSNQNSHRIMNVINNNSPIMSPQHSANSNIK</sequence>
<dbReference type="PANTHER" id="PTHR46459">
    <property type="entry name" value="E1A-BINDING PROTEIN P400-RELATED"/>
    <property type="match status" value="1"/>
</dbReference>
<dbReference type="Proteomes" id="UP000193719">
    <property type="component" value="Unassembled WGS sequence"/>
</dbReference>
<feature type="domain" description="HSA" evidence="4">
    <location>
        <begin position="302"/>
        <end position="375"/>
    </location>
</feature>
<evidence type="ECO:0000259" key="4">
    <source>
        <dbReference type="PROSITE" id="PS51204"/>
    </source>
</evidence>
<evidence type="ECO:0000313" key="6">
    <source>
        <dbReference type="Proteomes" id="UP000193719"/>
    </source>
</evidence>
<dbReference type="PROSITE" id="PS51204">
    <property type="entry name" value="HSA"/>
    <property type="match status" value="1"/>
</dbReference>
<reference evidence="5 6" key="2">
    <citation type="submission" date="2016-08" db="EMBL/GenBank/DDBJ databases">
        <title>Pervasive Adenine N6-methylation of Active Genes in Fungi.</title>
        <authorList>
            <consortium name="DOE Joint Genome Institute"/>
            <person name="Mondo S.J."/>
            <person name="Dannebaum R.O."/>
            <person name="Kuo R.C."/>
            <person name="Labutti K."/>
            <person name="Haridas S."/>
            <person name="Kuo A."/>
            <person name="Salamov A."/>
            <person name="Ahrendt S.R."/>
            <person name="Lipzen A."/>
            <person name="Sullivan W."/>
            <person name="Andreopoulos W.B."/>
            <person name="Clum A."/>
            <person name="Lindquist E."/>
            <person name="Daum C."/>
            <person name="Ramamoorthy G.K."/>
            <person name="Gryganskyi A."/>
            <person name="Culley D."/>
            <person name="Magnuson J.K."/>
            <person name="James T.Y."/>
            <person name="O'Malley M.A."/>
            <person name="Stajich J.E."/>
            <person name="Spatafora J.W."/>
            <person name="Visel A."/>
            <person name="Grigoriev I.V."/>
        </authorList>
    </citation>
    <scope>NUCLEOTIDE SEQUENCE [LARGE SCALE GENOMIC DNA]</scope>
    <source>
        <strain evidence="6">finn</strain>
    </source>
</reference>
<comment type="subcellular location">
    <subcellularLocation>
        <location evidence="1">Nucleus</location>
    </subcellularLocation>
</comment>
<dbReference type="GO" id="GO:0006281">
    <property type="term" value="P:DNA repair"/>
    <property type="evidence" value="ECO:0007669"/>
    <property type="project" value="TreeGrafter"/>
</dbReference>
<dbReference type="AlphaFoldDB" id="A0A1Y1V491"/>
<gene>
    <name evidence="5" type="ORF">BCR36DRAFT_398790</name>
</gene>
<evidence type="ECO:0000256" key="2">
    <source>
        <dbReference type="ARBA" id="ARBA00023242"/>
    </source>
</evidence>
<accession>A0A1Y1V491</accession>
<reference evidence="5 6" key="1">
    <citation type="submission" date="2016-08" db="EMBL/GenBank/DDBJ databases">
        <title>Genomes of anaerobic fungi encode conserved fungal cellulosomes for biomass hydrolysis.</title>
        <authorList>
            <consortium name="DOE Joint Genome Institute"/>
            <person name="Haitjema C.H."/>
            <person name="Gilmore S.P."/>
            <person name="Henske J.K."/>
            <person name="Solomon K.V."/>
            <person name="De Groot R."/>
            <person name="Kuo A."/>
            <person name="Mondo S.J."/>
            <person name="Salamov A.A."/>
            <person name="Labutti K."/>
            <person name="Zhao Z."/>
            <person name="Chiniquy J."/>
            <person name="Barry K."/>
            <person name="Brewer H.M."/>
            <person name="Purvine S.O."/>
            <person name="Wright A.T."/>
            <person name="Boxma B."/>
            <person name="Van Alen T."/>
            <person name="Hackstein J.H."/>
            <person name="Baker S.E."/>
            <person name="Grigoriev I.V."/>
            <person name="O'Malley M.A."/>
        </authorList>
    </citation>
    <scope>NUCLEOTIDE SEQUENCE [LARGE SCALE GENOMIC DNA]</scope>
    <source>
        <strain evidence="6">finn</strain>
    </source>
</reference>
<feature type="region of interest" description="Disordered" evidence="3">
    <location>
        <begin position="98"/>
        <end position="121"/>
    </location>
</feature>
<dbReference type="InterPro" id="IPR014012">
    <property type="entry name" value="HSA_dom"/>
</dbReference>
<feature type="region of interest" description="Disordered" evidence="3">
    <location>
        <begin position="664"/>
        <end position="683"/>
    </location>
</feature>
<feature type="region of interest" description="Disordered" evidence="3">
    <location>
        <begin position="394"/>
        <end position="425"/>
    </location>
</feature>
<dbReference type="Pfam" id="PF07529">
    <property type="entry name" value="HSA"/>
    <property type="match status" value="1"/>
</dbReference>
<dbReference type="OrthoDB" id="5364245at2759"/>
<dbReference type="InterPro" id="IPR009057">
    <property type="entry name" value="Homeodomain-like_sf"/>
</dbReference>
<evidence type="ECO:0000256" key="3">
    <source>
        <dbReference type="SAM" id="MobiDB-lite"/>
    </source>
</evidence>
<comment type="caution">
    <text evidence="5">The sequence shown here is derived from an EMBL/GenBank/DDBJ whole genome shotgun (WGS) entry which is preliminary data.</text>
</comment>
<evidence type="ECO:0000313" key="5">
    <source>
        <dbReference type="EMBL" id="ORX46705.1"/>
    </source>
</evidence>
<dbReference type="STRING" id="1754191.A0A1Y1V491"/>
<feature type="region of interest" description="Disordered" evidence="3">
    <location>
        <begin position="1011"/>
        <end position="1039"/>
    </location>
</feature>
<feature type="compositionally biased region" description="Polar residues" evidence="3">
    <location>
        <begin position="415"/>
        <end position="425"/>
    </location>
</feature>
<dbReference type="PANTHER" id="PTHR46459:SF1">
    <property type="entry name" value="E1A-BINDING PROTEIN P400"/>
    <property type="match status" value="1"/>
</dbReference>
<dbReference type="GO" id="GO:0005634">
    <property type="term" value="C:nucleus"/>
    <property type="evidence" value="ECO:0007669"/>
    <property type="project" value="UniProtKB-SubCell"/>
</dbReference>
<dbReference type="SMART" id="SM00573">
    <property type="entry name" value="HSA"/>
    <property type="match status" value="1"/>
</dbReference>
<keyword evidence="6" id="KW-1185">Reference proteome</keyword>
<dbReference type="GO" id="GO:0035267">
    <property type="term" value="C:NuA4 histone acetyltransferase complex"/>
    <property type="evidence" value="ECO:0007669"/>
    <property type="project" value="TreeGrafter"/>
</dbReference>
<organism evidence="5 6">
    <name type="scientific">Piromyces finnis</name>
    <dbReference type="NCBI Taxonomy" id="1754191"/>
    <lineage>
        <taxon>Eukaryota</taxon>
        <taxon>Fungi</taxon>
        <taxon>Fungi incertae sedis</taxon>
        <taxon>Chytridiomycota</taxon>
        <taxon>Chytridiomycota incertae sedis</taxon>
        <taxon>Neocallimastigomycetes</taxon>
        <taxon>Neocallimastigales</taxon>
        <taxon>Neocallimastigaceae</taxon>
        <taxon>Piromyces</taxon>
    </lineage>
</organism>
<protein>
    <recommendedName>
        <fullName evidence="4">HSA domain-containing protein</fullName>
    </recommendedName>
</protein>
<feature type="compositionally biased region" description="Polar residues" evidence="3">
    <location>
        <begin position="98"/>
        <end position="109"/>
    </location>
</feature>
<feature type="compositionally biased region" description="Basic and acidic residues" evidence="3">
    <location>
        <begin position="110"/>
        <end position="121"/>
    </location>
</feature>